<evidence type="ECO:0000313" key="2">
    <source>
        <dbReference type="EMBL" id="CAB4597137.1"/>
    </source>
</evidence>
<dbReference type="AlphaFoldDB" id="A0A6J6G7H3"/>
<keyword evidence="1" id="KW-1133">Transmembrane helix</keyword>
<protein>
    <submittedName>
        <fullName evidence="2">Unannotated protein</fullName>
    </submittedName>
</protein>
<organism evidence="2">
    <name type="scientific">freshwater metagenome</name>
    <dbReference type="NCBI Taxonomy" id="449393"/>
    <lineage>
        <taxon>unclassified sequences</taxon>
        <taxon>metagenomes</taxon>
        <taxon>ecological metagenomes</taxon>
    </lineage>
</organism>
<proteinExistence type="predicted"/>
<gene>
    <name evidence="2" type="ORF">UFOPK1826_00410</name>
</gene>
<keyword evidence="1" id="KW-0812">Transmembrane</keyword>
<sequence>MTTNRNLDHLSGANRKRVKHPALSARILTTGLSIASVLGITSGFSLLPINKQSTNDSNSTDQISGLALVASQGLAAPQAAVASQPIVAVSPVQTESLAPVQTAPQVVVIAPQAQAPVKNKTIQVQVSTTSSGSK</sequence>
<evidence type="ECO:0000256" key="1">
    <source>
        <dbReference type="SAM" id="Phobius"/>
    </source>
</evidence>
<accession>A0A6J6G7H3</accession>
<dbReference type="EMBL" id="CAEZUN010000035">
    <property type="protein sequence ID" value="CAB4597137.1"/>
    <property type="molecule type" value="Genomic_DNA"/>
</dbReference>
<feature type="transmembrane region" description="Helical" evidence="1">
    <location>
        <begin position="25"/>
        <end position="47"/>
    </location>
</feature>
<keyword evidence="1" id="KW-0472">Membrane</keyword>
<reference evidence="2" key="1">
    <citation type="submission" date="2020-05" db="EMBL/GenBank/DDBJ databases">
        <authorList>
            <person name="Chiriac C."/>
            <person name="Salcher M."/>
            <person name="Ghai R."/>
            <person name="Kavagutti S V."/>
        </authorList>
    </citation>
    <scope>NUCLEOTIDE SEQUENCE</scope>
</reference>
<name>A0A6J6G7H3_9ZZZZ</name>